<protein>
    <submittedName>
        <fullName evidence="2">Uncharacterized protein</fullName>
    </submittedName>
</protein>
<evidence type="ECO:0000313" key="2">
    <source>
        <dbReference type="EMBL" id="KAK2883635.1"/>
    </source>
</evidence>
<reference evidence="2" key="1">
    <citation type="submission" date="2023-08" db="EMBL/GenBank/DDBJ databases">
        <title>Chromosome-level Genome Assembly of mud carp (Cirrhinus molitorella).</title>
        <authorList>
            <person name="Liu H."/>
        </authorList>
    </citation>
    <scope>NUCLEOTIDE SEQUENCE</scope>
    <source>
        <strain evidence="2">Prfri</strain>
        <tissue evidence="2">Muscle</tissue>
    </source>
</reference>
<accession>A0AA88PHM9</accession>
<dbReference type="Proteomes" id="UP001187343">
    <property type="component" value="Unassembled WGS sequence"/>
</dbReference>
<evidence type="ECO:0000313" key="3">
    <source>
        <dbReference type="Proteomes" id="UP001187343"/>
    </source>
</evidence>
<keyword evidence="3" id="KW-1185">Reference proteome</keyword>
<proteinExistence type="predicted"/>
<dbReference type="AlphaFoldDB" id="A0AA88PHM9"/>
<gene>
    <name evidence="2" type="ORF">Q8A67_017272</name>
</gene>
<feature type="region of interest" description="Disordered" evidence="1">
    <location>
        <begin position="19"/>
        <end position="134"/>
    </location>
</feature>
<name>A0AA88PHM9_9TELE</name>
<comment type="caution">
    <text evidence="2">The sequence shown here is derived from an EMBL/GenBank/DDBJ whole genome shotgun (WGS) entry which is preliminary data.</text>
</comment>
<dbReference type="EMBL" id="JAUYZG010000017">
    <property type="protein sequence ID" value="KAK2883635.1"/>
    <property type="molecule type" value="Genomic_DNA"/>
</dbReference>
<sequence>MKLALEAVERQIYKVLEKQAKLREQSPSSSGRCEPGPRRGPLPSATSGLQDIHPKPLLSPLCDGMPGTLGAAAAEDSNQAPDEDFSPSATSGLQDLHPEPLLSPPRDKMPRTLGEAAAEDASQAPSEDLSPLPPPVFKISTRNRFSPLRATECHEHWVLQQRKTRARPRARTSPPLPPSVFKISTLTHFSPLHVTECHEHWEQQQWKT</sequence>
<evidence type="ECO:0000256" key="1">
    <source>
        <dbReference type="SAM" id="MobiDB-lite"/>
    </source>
</evidence>
<organism evidence="2 3">
    <name type="scientific">Cirrhinus molitorella</name>
    <name type="common">mud carp</name>
    <dbReference type="NCBI Taxonomy" id="172907"/>
    <lineage>
        <taxon>Eukaryota</taxon>
        <taxon>Metazoa</taxon>
        <taxon>Chordata</taxon>
        <taxon>Craniata</taxon>
        <taxon>Vertebrata</taxon>
        <taxon>Euteleostomi</taxon>
        <taxon>Actinopterygii</taxon>
        <taxon>Neopterygii</taxon>
        <taxon>Teleostei</taxon>
        <taxon>Ostariophysi</taxon>
        <taxon>Cypriniformes</taxon>
        <taxon>Cyprinidae</taxon>
        <taxon>Labeoninae</taxon>
        <taxon>Labeonini</taxon>
        <taxon>Cirrhinus</taxon>
    </lineage>
</organism>